<name>X0YSB0_9ZZZZ</name>
<comment type="caution">
    <text evidence="1">The sequence shown here is derived from an EMBL/GenBank/DDBJ whole genome shotgun (WGS) entry which is preliminary data.</text>
</comment>
<feature type="non-terminal residue" evidence="1">
    <location>
        <position position="69"/>
    </location>
</feature>
<dbReference type="AlphaFoldDB" id="X0YSB0"/>
<gene>
    <name evidence="1" type="ORF">S01H1_84213</name>
</gene>
<organism evidence="1">
    <name type="scientific">marine sediment metagenome</name>
    <dbReference type="NCBI Taxonomy" id="412755"/>
    <lineage>
        <taxon>unclassified sequences</taxon>
        <taxon>metagenomes</taxon>
        <taxon>ecological metagenomes</taxon>
    </lineage>
</organism>
<dbReference type="EMBL" id="BARS01057439">
    <property type="protein sequence ID" value="GAG51278.1"/>
    <property type="molecule type" value="Genomic_DNA"/>
</dbReference>
<accession>X0YSB0</accession>
<reference evidence="1" key="1">
    <citation type="journal article" date="2014" name="Front. Microbiol.">
        <title>High frequency of phylogenetically diverse reductive dehalogenase-homologous genes in deep subseafloor sedimentary metagenomes.</title>
        <authorList>
            <person name="Kawai M."/>
            <person name="Futagami T."/>
            <person name="Toyoda A."/>
            <person name="Takaki Y."/>
            <person name="Nishi S."/>
            <person name="Hori S."/>
            <person name="Arai W."/>
            <person name="Tsubouchi T."/>
            <person name="Morono Y."/>
            <person name="Uchiyama I."/>
            <person name="Ito T."/>
            <person name="Fujiyama A."/>
            <person name="Inagaki F."/>
            <person name="Takami H."/>
        </authorList>
    </citation>
    <scope>NUCLEOTIDE SEQUENCE</scope>
    <source>
        <strain evidence="1">Expedition CK06-06</strain>
    </source>
</reference>
<protein>
    <submittedName>
        <fullName evidence="1">Uncharacterized protein</fullName>
    </submittedName>
</protein>
<evidence type="ECO:0000313" key="1">
    <source>
        <dbReference type="EMBL" id="GAG51278.1"/>
    </source>
</evidence>
<proteinExistence type="predicted"/>
<sequence length="69" mass="7417">MSRKTEIMEALGTFLDGKMVDQLVSGGKVVSANLLNSITHQVNETLSGVEVVGTMINYGRYVESGRKVG</sequence>